<dbReference type="GO" id="GO:0003676">
    <property type="term" value="F:nucleic acid binding"/>
    <property type="evidence" value="ECO:0007669"/>
    <property type="project" value="InterPro"/>
</dbReference>
<dbReference type="Pfam" id="PF00098">
    <property type="entry name" value="zf-CCHC"/>
    <property type="match status" value="1"/>
</dbReference>
<accession>A0AAD4ZLN1</accession>
<feature type="region of interest" description="Disordered" evidence="1">
    <location>
        <begin position="63"/>
        <end position="136"/>
    </location>
</feature>
<dbReference type="GO" id="GO:0008270">
    <property type="term" value="F:zinc ion binding"/>
    <property type="evidence" value="ECO:0007669"/>
    <property type="project" value="InterPro"/>
</dbReference>
<sequence length="226" mass="23867">MSVVAYEHTFNELSRFAPELVATEDDRCRQFEEGLCWKIQVVVTANTYPNMRAMAQAVERVSRKLSGSAGRRRRDTSGFGGPSQGPSKRGGSSSSSACGEWSGGRGSSSSSGRSDSRPAWTQYSGPQSTASTARAPSRQTGLTCFNCGQVGHMRNCPIILQSDTVVQGTGAQHGQGSMGQNQSQSGASSSVARSSIAGYRHLLGAGVVGNQRVCPGVPLLRPECFQ</sequence>
<dbReference type="EMBL" id="JAJFAZ020000001">
    <property type="protein sequence ID" value="KAI5350333.1"/>
    <property type="molecule type" value="Genomic_DNA"/>
</dbReference>
<feature type="compositionally biased region" description="Low complexity" evidence="1">
    <location>
        <begin position="178"/>
        <end position="189"/>
    </location>
</feature>
<dbReference type="InterPro" id="IPR001878">
    <property type="entry name" value="Znf_CCHC"/>
</dbReference>
<protein>
    <recommendedName>
        <fullName evidence="2">CCHC-type domain-containing protein</fullName>
    </recommendedName>
</protein>
<evidence type="ECO:0000313" key="3">
    <source>
        <dbReference type="EMBL" id="KAI5350333.1"/>
    </source>
</evidence>
<dbReference type="AlphaFoldDB" id="A0AAD4ZLN1"/>
<proteinExistence type="predicted"/>
<dbReference type="PANTHER" id="PTHR34482">
    <property type="entry name" value="DNA DAMAGE-INDUCIBLE PROTEIN 1-LIKE"/>
    <property type="match status" value="1"/>
</dbReference>
<feature type="compositionally biased region" description="Low complexity" evidence="1">
    <location>
        <begin position="84"/>
        <end position="100"/>
    </location>
</feature>
<evidence type="ECO:0000259" key="2">
    <source>
        <dbReference type="Pfam" id="PF00098"/>
    </source>
</evidence>
<feature type="compositionally biased region" description="Polar residues" evidence="1">
    <location>
        <begin position="119"/>
        <end position="136"/>
    </location>
</feature>
<gene>
    <name evidence="3" type="ORF">L3X38_003224</name>
</gene>
<dbReference type="InterPro" id="IPR036875">
    <property type="entry name" value="Znf_CCHC_sf"/>
</dbReference>
<evidence type="ECO:0000313" key="4">
    <source>
        <dbReference type="Proteomes" id="UP001054821"/>
    </source>
</evidence>
<name>A0AAD4ZLN1_PRUDU</name>
<evidence type="ECO:0000256" key="1">
    <source>
        <dbReference type="SAM" id="MobiDB-lite"/>
    </source>
</evidence>
<dbReference type="SUPFAM" id="SSF57756">
    <property type="entry name" value="Retrovirus zinc finger-like domains"/>
    <property type="match status" value="1"/>
</dbReference>
<feature type="domain" description="CCHC-type" evidence="2">
    <location>
        <begin position="143"/>
        <end position="154"/>
    </location>
</feature>
<dbReference type="Proteomes" id="UP001054821">
    <property type="component" value="Chromosome 1"/>
</dbReference>
<keyword evidence="4" id="KW-1185">Reference proteome</keyword>
<feature type="region of interest" description="Disordered" evidence="1">
    <location>
        <begin position="167"/>
        <end position="189"/>
    </location>
</feature>
<comment type="caution">
    <text evidence="3">The sequence shown here is derived from an EMBL/GenBank/DDBJ whole genome shotgun (WGS) entry which is preliminary data.</text>
</comment>
<reference evidence="3 4" key="1">
    <citation type="journal article" date="2022" name="G3 (Bethesda)">
        <title>Whole-genome sequence and methylome profiling of the almond [Prunus dulcis (Mill.) D.A. Webb] cultivar 'Nonpareil'.</title>
        <authorList>
            <person name="D'Amico-Willman K.M."/>
            <person name="Ouma W.Z."/>
            <person name="Meulia T."/>
            <person name="Sideli G.M."/>
            <person name="Gradziel T.M."/>
            <person name="Fresnedo-Ramirez J."/>
        </authorList>
    </citation>
    <scope>NUCLEOTIDE SEQUENCE [LARGE SCALE GENOMIC DNA]</scope>
    <source>
        <tissue evidence="3">Leaf</tissue>
    </source>
</reference>
<organism evidence="3 4">
    <name type="scientific">Prunus dulcis</name>
    <name type="common">Almond</name>
    <name type="synonym">Amygdalus dulcis</name>
    <dbReference type="NCBI Taxonomy" id="3755"/>
    <lineage>
        <taxon>Eukaryota</taxon>
        <taxon>Viridiplantae</taxon>
        <taxon>Streptophyta</taxon>
        <taxon>Embryophyta</taxon>
        <taxon>Tracheophyta</taxon>
        <taxon>Spermatophyta</taxon>
        <taxon>Magnoliopsida</taxon>
        <taxon>eudicotyledons</taxon>
        <taxon>Gunneridae</taxon>
        <taxon>Pentapetalae</taxon>
        <taxon>rosids</taxon>
        <taxon>fabids</taxon>
        <taxon>Rosales</taxon>
        <taxon>Rosaceae</taxon>
        <taxon>Amygdaloideae</taxon>
        <taxon>Amygdaleae</taxon>
        <taxon>Prunus</taxon>
    </lineage>
</organism>
<dbReference type="PANTHER" id="PTHR34482:SF36">
    <property type="entry name" value="RETROTRANSPOSON GAG DOMAIN-CONTAINING PROTEIN"/>
    <property type="match status" value="1"/>
</dbReference>